<feature type="non-terminal residue" evidence="3">
    <location>
        <position position="1"/>
    </location>
</feature>
<keyword evidence="2" id="KW-1133">Transmembrane helix</keyword>
<feature type="transmembrane region" description="Helical" evidence="2">
    <location>
        <begin position="52"/>
        <end position="72"/>
    </location>
</feature>
<feature type="transmembrane region" description="Helical" evidence="2">
    <location>
        <begin position="84"/>
        <end position="102"/>
    </location>
</feature>
<protein>
    <submittedName>
        <fullName evidence="3">Uncharacterized protein</fullName>
    </submittedName>
</protein>
<feature type="non-terminal residue" evidence="3">
    <location>
        <position position="285"/>
    </location>
</feature>
<feature type="compositionally biased region" description="Basic and acidic residues" evidence="1">
    <location>
        <begin position="21"/>
        <end position="31"/>
    </location>
</feature>
<reference evidence="3" key="1">
    <citation type="submission" date="2018-05" db="EMBL/GenBank/DDBJ databases">
        <authorList>
            <person name="Lanie J.A."/>
            <person name="Ng W.-L."/>
            <person name="Kazmierczak K.M."/>
            <person name="Andrzejewski T.M."/>
            <person name="Davidsen T.M."/>
            <person name="Wayne K.J."/>
            <person name="Tettelin H."/>
            <person name="Glass J.I."/>
            <person name="Rusch D."/>
            <person name="Podicherti R."/>
            <person name="Tsui H.-C.T."/>
            <person name="Winkler M.E."/>
        </authorList>
    </citation>
    <scope>NUCLEOTIDE SEQUENCE</scope>
</reference>
<dbReference type="EMBL" id="UINC01039159">
    <property type="protein sequence ID" value="SVB37225.1"/>
    <property type="molecule type" value="Genomic_DNA"/>
</dbReference>
<keyword evidence="2" id="KW-0472">Membrane</keyword>
<accession>A0A382DG51</accession>
<feature type="region of interest" description="Disordered" evidence="1">
    <location>
        <begin position="1"/>
        <end position="31"/>
    </location>
</feature>
<proteinExistence type="predicted"/>
<evidence type="ECO:0000313" key="3">
    <source>
        <dbReference type="EMBL" id="SVB37225.1"/>
    </source>
</evidence>
<evidence type="ECO:0000256" key="2">
    <source>
        <dbReference type="SAM" id="Phobius"/>
    </source>
</evidence>
<evidence type="ECO:0000256" key="1">
    <source>
        <dbReference type="SAM" id="MobiDB-lite"/>
    </source>
</evidence>
<dbReference type="AlphaFoldDB" id="A0A382DG51"/>
<keyword evidence="2" id="KW-0812">Transmembrane</keyword>
<feature type="transmembrane region" description="Helical" evidence="2">
    <location>
        <begin position="114"/>
        <end position="134"/>
    </location>
</feature>
<name>A0A382DG51_9ZZZZ</name>
<organism evidence="3">
    <name type="scientific">marine metagenome</name>
    <dbReference type="NCBI Taxonomy" id="408172"/>
    <lineage>
        <taxon>unclassified sequences</taxon>
        <taxon>metagenomes</taxon>
        <taxon>ecological metagenomes</taxon>
    </lineage>
</organism>
<gene>
    <name evidence="3" type="ORF">METZ01_LOCUS190079</name>
</gene>
<sequence length="285" mass="31787">MVDVDSAMRASAYGGGKRRKKSDEDKQKEKEGRVLEPFDPAAAAKKEVAETYSMWIVVVYGLAVCLFMRYIFMPTLTEPTRALWLMPMLLIVSIPSLHKVMVPSEYYEIYTMGNWVRASFLYFFSFIALSFILVNPPIGDIAAPAIAGGLDIETNDAVVDARWSKDTYYLETNQDTIDIVLGMAVRDNVDAETAMMTASVWYRGEMIANLSAGAVGELSEAQERFDEVGSNWTRGDQKNTLTNEVLGPKVASRTEDVGLAWDITGMELGDYEVHITISEEGEPWD</sequence>